<dbReference type="Gene3D" id="3.40.190.290">
    <property type="match status" value="1"/>
</dbReference>
<dbReference type="InterPro" id="IPR000847">
    <property type="entry name" value="LysR_HTH_N"/>
</dbReference>
<dbReference type="Pfam" id="PF03466">
    <property type="entry name" value="LysR_substrate"/>
    <property type="match status" value="1"/>
</dbReference>
<organism evidence="6 7">
    <name type="scientific">Actinomycetospora atypica</name>
    <dbReference type="NCBI Taxonomy" id="1290095"/>
    <lineage>
        <taxon>Bacteria</taxon>
        <taxon>Bacillati</taxon>
        <taxon>Actinomycetota</taxon>
        <taxon>Actinomycetes</taxon>
        <taxon>Pseudonocardiales</taxon>
        <taxon>Pseudonocardiaceae</taxon>
        <taxon>Actinomycetospora</taxon>
    </lineage>
</organism>
<dbReference type="RefSeq" id="WP_378036853.1">
    <property type="nucleotide sequence ID" value="NZ_JBHSIV010000014.1"/>
</dbReference>
<dbReference type="Gene3D" id="1.10.10.10">
    <property type="entry name" value="Winged helix-like DNA-binding domain superfamily/Winged helix DNA-binding domain"/>
    <property type="match status" value="1"/>
</dbReference>
<dbReference type="PROSITE" id="PS50931">
    <property type="entry name" value="HTH_LYSR"/>
    <property type="match status" value="1"/>
</dbReference>
<dbReference type="Proteomes" id="UP001595947">
    <property type="component" value="Unassembled WGS sequence"/>
</dbReference>
<dbReference type="SUPFAM" id="SSF46785">
    <property type="entry name" value="Winged helix' DNA-binding domain"/>
    <property type="match status" value="1"/>
</dbReference>
<dbReference type="PRINTS" id="PR00039">
    <property type="entry name" value="HTHLYSR"/>
</dbReference>
<evidence type="ECO:0000313" key="6">
    <source>
        <dbReference type="EMBL" id="MFC5063506.1"/>
    </source>
</evidence>
<keyword evidence="4" id="KW-0804">Transcription</keyword>
<proteinExistence type="inferred from homology"/>
<dbReference type="InterPro" id="IPR005119">
    <property type="entry name" value="LysR_subst-bd"/>
</dbReference>
<dbReference type="PANTHER" id="PTHR30346">
    <property type="entry name" value="TRANSCRIPTIONAL DUAL REGULATOR HCAR-RELATED"/>
    <property type="match status" value="1"/>
</dbReference>
<dbReference type="PANTHER" id="PTHR30346:SF30">
    <property type="entry name" value="SMALL NEUTRAL PROTEASE REGULATORY PROTEIN"/>
    <property type="match status" value="1"/>
</dbReference>
<evidence type="ECO:0000256" key="4">
    <source>
        <dbReference type="ARBA" id="ARBA00023163"/>
    </source>
</evidence>
<sequence>MQLHQLEYLVAVADEGGFTRAAERLRIAQPGVSAQVRKLERELGHPLLDRSGPRVRPTPVGVAVVAAARAALDAVAGVQRVVDELDGLLRGEARVGMVTSGVFLDVPGVLADFSAAHPQVTCSLLEAGSGRLLDLVRAGRLDVVLVGAAGDLPDDLATRTVTEETLVLAVPPGDPLASSSSVAPGGLAGRDVVAPVEGNALREAFDLACAGVPVRVTCSASDPAVLARLAARGLGAAVLPASLSALHTEDLVTVPFDAPHVRARLVLAWPRGATSPAADALVRALVAATPPATPPRP</sequence>
<gene>
    <name evidence="6" type="ORF">ACFPBZ_14895</name>
</gene>
<dbReference type="Pfam" id="PF00126">
    <property type="entry name" value="HTH_1"/>
    <property type="match status" value="1"/>
</dbReference>
<keyword evidence="2" id="KW-0805">Transcription regulation</keyword>
<dbReference type="InterPro" id="IPR036390">
    <property type="entry name" value="WH_DNA-bd_sf"/>
</dbReference>
<comment type="similarity">
    <text evidence="1">Belongs to the LysR transcriptional regulatory family.</text>
</comment>
<dbReference type="InterPro" id="IPR036388">
    <property type="entry name" value="WH-like_DNA-bd_sf"/>
</dbReference>
<reference evidence="7" key="1">
    <citation type="journal article" date="2019" name="Int. J. Syst. Evol. Microbiol.">
        <title>The Global Catalogue of Microorganisms (GCM) 10K type strain sequencing project: providing services to taxonomists for standard genome sequencing and annotation.</title>
        <authorList>
            <consortium name="The Broad Institute Genomics Platform"/>
            <consortium name="The Broad Institute Genome Sequencing Center for Infectious Disease"/>
            <person name="Wu L."/>
            <person name="Ma J."/>
        </authorList>
    </citation>
    <scope>NUCLEOTIDE SEQUENCE [LARGE SCALE GENOMIC DNA]</scope>
    <source>
        <strain evidence="7">CGMCC 4.7093</strain>
    </source>
</reference>
<evidence type="ECO:0000259" key="5">
    <source>
        <dbReference type="PROSITE" id="PS50931"/>
    </source>
</evidence>
<name>A0ABV9YSA8_9PSEU</name>
<feature type="domain" description="HTH lysR-type" evidence="5">
    <location>
        <begin position="1"/>
        <end position="58"/>
    </location>
</feature>
<dbReference type="SUPFAM" id="SSF53850">
    <property type="entry name" value="Periplasmic binding protein-like II"/>
    <property type="match status" value="1"/>
</dbReference>
<evidence type="ECO:0000256" key="3">
    <source>
        <dbReference type="ARBA" id="ARBA00023125"/>
    </source>
</evidence>
<comment type="caution">
    <text evidence="6">The sequence shown here is derived from an EMBL/GenBank/DDBJ whole genome shotgun (WGS) entry which is preliminary data.</text>
</comment>
<accession>A0ABV9YSA8</accession>
<protein>
    <submittedName>
        <fullName evidence="6">LysR family transcriptional regulator</fullName>
    </submittedName>
</protein>
<dbReference type="EMBL" id="JBHSIV010000014">
    <property type="protein sequence ID" value="MFC5063506.1"/>
    <property type="molecule type" value="Genomic_DNA"/>
</dbReference>
<evidence type="ECO:0000313" key="7">
    <source>
        <dbReference type="Proteomes" id="UP001595947"/>
    </source>
</evidence>
<evidence type="ECO:0000256" key="1">
    <source>
        <dbReference type="ARBA" id="ARBA00009437"/>
    </source>
</evidence>
<keyword evidence="3" id="KW-0238">DNA-binding</keyword>
<keyword evidence="7" id="KW-1185">Reference proteome</keyword>
<evidence type="ECO:0000256" key="2">
    <source>
        <dbReference type="ARBA" id="ARBA00023015"/>
    </source>
</evidence>